<gene>
    <name evidence="5" type="ORF">GRX66_03395</name>
</gene>
<reference evidence="5 6" key="1">
    <citation type="submission" date="2019-12" db="EMBL/GenBank/DDBJ databases">
        <title>Isolation and characterization of three novel carbon monoxide-oxidizing members of Halobacteria from salione crusts and soils.</title>
        <authorList>
            <person name="Myers M.R."/>
            <person name="King G.M."/>
        </authorList>
    </citation>
    <scope>NUCLEOTIDE SEQUENCE [LARGE SCALE GENOMIC DNA]</scope>
    <source>
        <strain evidence="5 6">PCN9</strain>
    </source>
</reference>
<proteinExistence type="inferred from homology"/>
<dbReference type="InterPro" id="IPR010426">
    <property type="entry name" value="MTTB_MeTrfase"/>
</dbReference>
<dbReference type="EMBL" id="WUUU01000012">
    <property type="protein sequence ID" value="MXR19694.1"/>
    <property type="molecule type" value="Genomic_DNA"/>
</dbReference>
<evidence type="ECO:0000256" key="4">
    <source>
        <dbReference type="SAM" id="MobiDB-lite"/>
    </source>
</evidence>
<dbReference type="GO" id="GO:0032259">
    <property type="term" value="P:methylation"/>
    <property type="evidence" value="ECO:0007669"/>
    <property type="project" value="UniProtKB-KW"/>
</dbReference>
<dbReference type="AlphaFoldDB" id="A0A6B0SD97"/>
<dbReference type="OrthoDB" id="142375at2157"/>
<evidence type="ECO:0000256" key="2">
    <source>
        <dbReference type="ARBA" id="ARBA00022603"/>
    </source>
</evidence>
<dbReference type="RefSeq" id="WP_159525271.1">
    <property type="nucleotide sequence ID" value="NZ_WUUU01000012.1"/>
</dbReference>
<protein>
    <submittedName>
        <fullName evidence="5">Trimethylamine--corrinoid methyltransferase</fullName>
    </submittedName>
</protein>
<sequence>MADFNTASTAVPTLEWLDSDGVDAVNDASMRIIEELGIQLGHEPARALVSANGGTVDEDGVATLPREVVVDAVDRAPSSFTLHARNPDHDVTVGGDSPPVRAPSYGPSTVRTFDDGRRDATLADYETLVKLAHAEDVITCSGYNLCEPTDVDQRDRHLRMLERSLTLSDKPVMGPTHGRERAEACMDMVGIAMDDPDLSRPLVAGLINTVPPRRIDAEMLGGLLTYAEHGQPLVVSSFTMAGASGPPSLGASLAQANAENLVAIALAQFVNPGTPVVYGVPSAMVDDRYGSLSIGSPESALFAAFAGQMARRYGLPSRGGGSLSDAKTVDYQSGFESTLVGAATAFSGVDFALNAAGVLESYSAVSPEKFVLDCEALRSLDYLRTGVPVDSETISLERIADTDPAGHFLDDARSAGRPSYQSAVLDKQSHDAWADDGERSAFELGRERVRCLLEDYEAPPMDDRTARAIEEYVVDHAA</sequence>
<dbReference type="GO" id="GO:0015948">
    <property type="term" value="P:methanogenesis"/>
    <property type="evidence" value="ECO:0007669"/>
    <property type="project" value="InterPro"/>
</dbReference>
<keyword evidence="2 5" id="KW-0489">Methyltransferase</keyword>
<organism evidence="5 6">
    <name type="scientific">Halobacterium bonnevillei</name>
    <dbReference type="NCBI Taxonomy" id="2692200"/>
    <lineage>
        <taxon>Archaea</taxon>
        <taxon>Methanobacteriati</taxon>
        <taxon>Methanobacteriota</taxon>
        <taxon>Stenosarchaea group</taxon>
        <taxon>Halobacteria</taxon>
        <taxon>Halobacteriales</taxon>
        <taxon>Halobacteriaceae</taxon>
        <taxon>Halobacterium</taxon>
    </lineage>
</organism>
<evidence type="ECO:0000256" key="1">
    <source>
        <dbReference type="ARBA" id="ARBA00007137"/>
    </source>
</evidence>
<dbReference type="Proteomes" id="UP000471521">
    <property type="component" value="Unassembled WGS sequence"/>
</dbReference>
<comment type="caution">
    <text evidence="5">The sequence shown here is derived from an EMBL/GenBank/DDBJ whole genome shotgun (WGS) entry which is preliminary data.</text>
</comment>
<feature type="region of interest" description="Disordered" evidence="4">
    <location>
        <begin position="85"/>
        <end position="105"/>
    </location>
</feature>
<evidence type="ECO:0000256" key="3">
    <source>
        <dbReference type="ARBA" id="ARBA00022679"/>
    </source>
</evidence>
<keyword evidence="6" id="KW-1185">Reference proteome</keyword>
<dbReference type="InterPro" id="IPR038601">
    <property type="entry name" value="MttB-like_sf"/>
</dbReference>
<name>A0A6B0SD97_9EURY</name>
<dbReference type="GO" id="GO:0008168">
    <property type="term" value="F:methyltransferase activity"/>
    <property type="evidence" value="ECO:0007669"/>
    <property type="project" value="UniProtKB-KW"/>
</dbReference>
<comment type="similarity">
    <text evidence="1">Belongs to the trimethylamine methyltransferase family.</text>
</comment>
<dbReference type="Gene3D" id="3.20.20.480">
    <property type="entry name" value="Trimethylamine methyltransferase-like"/>
    <property type="match status" value="1"/>
</dbReference>
<dbReference type="Pfam" id="PF06253">
    <property type="entry name" value="MTTB"/>
    <property type="match status" value="1"/>
</dbReference>
<evidence type="ECO:0000313" key="5">
    <source>
        <dbReference type="EMBL" id="MXR19694.1"/>
    </source>
</evidence>
<accession>A0A6B0SD97</accession>
<evidence type="ECO:0000313" key="6">
    <source>
        <dbReference type="Proteomes" id="UP000471521"/>
    </source>
</evidence>
<keyword evidence="3 5" id="KW-0808">Transferase</keyword>